<evidence type="ECO:0000256" key="1">
    <source>
        <dbReference type="ARBA" id="ARBA00022692"/>
    </source>
</evidence>
<evidence type="ECO:0000313" key="5">
    <source>
        <dbReference type="EMBL" id="MBH8595802.1"/>
    </source>
</evidence>
<feature type="transmembrane region" description="Helical" evidence="4">
    <location>
        <begin position="191"/>
        <end position="209"/>
    </location>
</feature>
<dbReference type="Proteomes" id="UP000633619">
    <property type="component" value="Unassembled WGS sequence"/>
</dbReference>
<dbReference type="Pfam" id="PF04610">
    <property type="entry name" value="TrbL"/>
    <property type="match status" value="1"/>
</dbReference>
<dbReference type="InterPro" id="IPR007688">
    <property type="entry name" value="Conjugal_tfr_TrbL/VirB6"/>
</dbReference>
<feature type="transmembrane region" description="Helical" evidence="4">
    <location>
        <begin position="420"/>
        <end position="438"/>
    </location>
</feature>
<evidence type="ECO:0000256" key="3">
    <source>
        <dbReference type="ARBA" id="ARBA00023136"/>
    </source>
</evidence>
<name>A0A8I1A523_THEIN</name>
<organism evidence="5 6">
    <name type="scientific">Thermoactinomyces intermedius</name>
    <dbReference type="NCBI Taxonomy" id="2024"/>
    <lineage>
        <taxon>Bacteria</taxon>
        <taxon>Bacillati</taxon>
        <taxon>Bacillota</taxon>
        <taxon>Bacilli</taxon>
        <taxon>Bacillales</taxon>
        <taxon>Thermoactinomycetaceae</taxon>
        <taxon>Thermoactinomyces</taxon>
    </lineage>
</organism>
<sequence length="489" mass="55357">MNRRQNLLRFLVVFILIAGMLGNHPVTMAQEEQEQQQKSDGYSLITDLLTIFPKEQVEKAKAKGYDVRFAKYQPSQYNLEIYTEETSMFEWDAKISNQAYILLNEINNFIWQALLSWNFTVILIVENAFSLDVVDQFADAVEKAVQQLAGFTGAGYGDTGLMGNFMTLMIIIAGAWIAYKGLIKKNTTEALTGMLTSVAVLILGIAFFANAGSVMKYLNEISSGLSQELMGVGIEFQEDLDEDEMNYPAEVSSLVISDKLYNMMVYEPYIMLQYAKTSNDSELTQGRIEKILAFKPGSTAREQAVEYEAKEMNNPMVKKDGVFQRLTLLILLCVSHFILGLLFFIIAGAMIVYQFLFVLIALFAPFAFLIALNPSWSSVAVSWFKKFVGYQLIKLIIGVFFSMLLTISQFLYQMSPPERVGYIWTIAMQLILVIGVIWKREELFSIMKAPMGKIDDSLKGQFNIQIPIQQMTKYTQTLAQQAGKIKVRK</sequence>
<feature type="transmembrane region" description="Helical" evidence="4">
    <location>
        <begin position="326"/>
        <end position="346"/>
    </location>
</feature>
<keyword evidence="2 4" id="KW-1133">Transmembrane helix</keyword>
<feature type="transmembrane region" description="Helical" evidence="4">
    <location>
        <begin position="161"/>
        <end position="179"/>
    </location>
</feature>
<dbReference type="EMBL" id="JAECVW010000006">
    <property type="protein sequence ID" value="MBH8595802.1"/>
    <property type="molecule type" value="Genomic_DNA"/>
</dbReference>
<reference evidence="5 6" key="1">
    <citation type="submission" date="2020-12" db="EMBL/GenBank/DDBJ databases">
        <title>WGS of Thermoactinomyces spp.</title>
        <authorList>
            <person name="Cheng K."/>
        </authorList>
    </citation>
    <scope>NUCLEOTIDE SEQUENCE [LARGE SCALE GENOMIC DNA]</scope>
    <source>
        <strain evidence="6">CICC 10671\DSM 43846</strain>
    </source>
</reference>
<comment type="caution">
    <text evidence="5">The sequence shown here is derived from an EMBL/GenBank/DDBJ whole genome shotgun (WGS) entry which is preliminary data.</text>
</comment>
<dbReference type="RefSeq" id="WP_181732239.1">
    <property type="nucleotide sequence ID" value="NZ_JACEIR010000006.1"/>
</dbReference>
<evidence type="ECO:0000256" key="4">
    <source>
        <dbReference type="SAM" id="Phobius"/>
    </source>
</evidence>
<protein>
    <submittedName>
        <fullName evidence="5">Type IV secretion system protein</fullName>
    </submittedName>
</protein>
<dbReference type="InterPro" id="IPR058112">
    <property type="entry name" value="CD3337_EF1877-like"/>
</dbReference>
<keyword evidence="3 4" id="KW-0472">Membrane</keyword>
<feature type="transmembrane region" description="Helical" evidence="4">
    <location>
        <begin position="352"/>
        <end position="372"/>
    </location>
</feature>
<proteinExistence type="predicted"/>
<keyword evidence="1 4" id="KW-0812">Transmembrane</keyword>
<evidence type="ECO:0000313" key="6">
    <source>
        <dbReference type="Proteomes" id="UP000633619"/>
    </source>
</evidence>
<gene>
    <name evidence="5" type="ORF">I8U20_10710</name>
</gene>
<dbReference type="NCBIfam" id="NF046089">
    <property type="entry name" value="CD3337_EF1877"/>
    <property type="match status" value="1"/>
</dbReference>
<keyword evidence="6" id="KW-1185">Reference proteome</keyword>
<feature type="transmembrane region" description="Helical" evidence="4">
    <location>
        <begin position="392"/>
        <end position="414"/>
    </location>
</feature>
<accession>A0A8I1A523</accession>
<evidence type="ECO:0000256" key="2">
    <source>
        <dbReference type="ARBA" id="ARBA00022989"/>
    </source>
</evidence>
<dbReference type="AlphaFoldDB" id="A0A8I1A523"/>
<dbReference type="GO" id="GO:0030255">
    <property type="term" value="P:protein secretion by the type IV secretion system"/>
    <property type="evidence" value="ECO:0007669"/>
    <property type="project" value="InterPro"/>
</dbReference>
<feature type="transmembrane region" description="Helical" evidence="4">
    <location>
        <begin position="109"/>
        <end position="129"/>
    </location>
</feature>